<feature type="domain" description="Transposase IS4-like" evidence="1">
    <location>
        <begin position="119"/>
        <end position="266"/>
    </location>
</feature>
<dbReference type="Proteomes" id="UP000239025">
    <property type="component" value="Chromosome 1"/>
</dbReference>
<dbReference type="PANTHER" id="PTHR30007:SF1">
    <property type="entry name" value="BLR1914 PROTEIN"/>
    <property type="match status" value="1"/>
</dbReference>
<gene>
    <name evidence="2" type="ORF">PL963_00772</name>
</gene>
<keyword evidence="3" id="KW-1185">Reference proteome</keyword>
<evidence type="ECO:0000313" key="2">
    <source>
        <dbReference type="EMBL" id="SOS15643.1"/>
    </source>
</evidence>
<evidence type="ECO:0000259" key="1">
    <source>
        <dbReference type="Pfam" id="PF01609"/>
    </source>
</evidence>
<name>A0A193SIR5_9PSED</name>
<organism evidence="2 3">
    <name type="scientific">Pseudomonas cerasi</name>
    <dbReference type="NCBI Taxonomy" id="1583341"/>
    <lineage>
        <taxon>Bacteria</taxon>
        <taxon>Pseudomonadati</taxon>
        <taxon>Pseudomonadota</taxon>
        <taxon>Gammaproteobacteria</taxon>
        <taxon>Pseudomonadales</taxon>
        <taxon>Pseudomonadaceae</taxon>
        <taxon>Pseudomonas</taxon>
    </lineage>
</organism>
<reference evidence="3" key="1">
    <citation type="submission" date="2017-11" db="EMBL/GenBank/DDBJ databases">
        <authorList>
            <person name="Blom J."/>
        </authorList>
    </citation>
    <scope>NUCLEOTIDE SEQUENCE [LARGE SCALE GENOMIC DNA]</scope>
</reference>
<dbReference type="NCBIfam" id="NF033580">
    <property type="entry name" value="transpos_IS5_3"/>
    <property type="match status" value="1"/>
</dbReference>
<dbReference type="GO" id="GO:0004803">
    <property type="term" value="F:transposase activity"/>
    <property type="evidence" value="ECO:0007669"/>
    <property type="project" value="InterPro"/>
</dbReference>
<dbReference type="PANTHER" id="PTHR30007">
    <property type="entry name" value="PHP DOMAIN PROTEIN"/>
    <property type="match status" value="1"/>
</dbReference>
<sequence length="279" mass="31343">MKFHLSVGRSLKPLFPLLNTWGGQGAMIVRCLMESSGFCALAPNGGIFQNVLGLGRPFTSASGNGVTTARSSRFCATFIFVCEKTGLSIWIPGWSIPRQSGPPGLPAVLEKRGPQEPQHHCLGRSRGGLTTKIHLACDSHGFPLAIMLSPGEQADSRHFMPLLDQISLPGSRGRPRKRCRYVLADKGYDSQVIRQYCDRYGMQPVIPLRKMHRKPRPGLPRLFDRPQYKKRNVIERVFSWLKEKRRICTRYDKLASSFKAMVTLACIERCLRADFSDKP</sequence>
<accession>A0A193SIR5</accession>
<protein>
    <submittedName>
        <fullName evidence="2">Transposase</fullName>
    </submittedName>
</protein>
<dbReference type="InterPro" id="IPR002559">
    <property type="entry name" value="Transposase_11"/>
</dbReference>
<dbReference type="EMBL" id="LT963395">
    <property type="protein sequence ID" value="SOS15643.1"/>
    <property type="molecule type" value="Genomic_DNA"/>
</dbReference>
<evidence type="ECO:0000313" key="3">
    <source>
        <dbReference type="Proteomes" id="UP000239025"/>
    </source>
</evidence>
<dbReference type="GO" id="GO:0006313">
    <property type="term" value="P:DNA transposition"/>
    <property type="evidence" value="ECO:0007669"/>
    <property type="project" value="InterPro"/>
</dbReference>
<dbReference type="AlphaFoldDB" id="A0A193SIR5"/>
<dbReference type="Pfam" id="PF01609">
    <property type="entry name" value="DDE_Tnp_1"/>
    <property type="match status" value="1"/>
</dbReference>
<dbReference type="GO" id="GO:0003677">
    <property type="term" value="F:DNA binding"/>
    <property type="evidence" value="ECO:0007669"/>
    <property type="project" value="InterPro"/>
</dbReference>
<proteinExistence type="predicted"/>